<reference evidence="2" key="1">
    <citation type="submission" date="2017-05" db="EMBL/GenBank/DDBJ databases">
        <authorList>
            <person name="Lin X."/>
        </authorList>
    </citation>
    <scope>NUCLEOTIDE SEQUENCE [LARGE SCALE GENOMIC DNA]</scope>
    <source>
        <strain evidence="2">JLT2012</strain>
    </source>
</reference>
<dbReference type="Proteomes" id="UP000198462">
    <property type="component" value="Unassembled WGS sequence"/>
</dbReference>
<proteinExistence type="predicted"/>
<keyword evidence="2" id="KW-1185">Reference proteome</keyword>
<organism evidence="1 2">
    <name type="scientific">Pacificimonas flava</name>
    <dbReference type="NCBI Taxonomy" id="1234595"/>
    <lineage>
        <taxon>Bacteria</taxon>
        <taxon>Pseudomonadati</taxon>
        <taxon>Pseudomonadota</taxon>
        <taxon>Alphaproteobacteria</taxon>
        <taxon>Sphingomonadales</taxon>
        <taxon>Sphingosinicellaceae</taxon>
        <taxon>Pacificimonas</taxon>
    </lineage>
</organism>
<dbReference type="OrthoDB" id="9149606at2"/>
<gene>
    <name evidence="1" type="ORF">B5C34_02700</name>
</gene>
<dbReference type="RefSeq" id="WP_088711262.1">
    <property type="nucleotide sequence ID" value="NZ_NFZT01000001.1"/>
</dbReference>
<dbReference type="EMBL" id="NFZT01000001">
    <property type="protein sequence ID" value="OWV32469.1"/>
    <property type="molecule type" value="Genomic_DNA"/>
</dbReference>
<protein>
    <submittedName>
        <fullName evidence="1">Uncharacterized protein</fullName>
    </submittedName>
</protein>
<name>A0A219B3T3_9SPHN</name>
<dbReference type="AlphaFoldDB" id="A0A219B3T3"/>
<accession>A0A219B3T3</accession>
<evidence type="ECO:0000313" key="1">
    <source>
        <dbReference type="EMBL" id="OWV32469.1"/>
    </source>
</evidence>
<comment type="caution">
    <text evidence="1">The sequence shown here is derived from an EMBL/GenBank/DDBJ whole genome shotgun (WGS) entry which is preliminary data.</text>
</comment>
<evidence type="ECO:0000313" key="2">
    <source>
        <dbReference type="Proteomes" id="UP000198462"/>
    </source>
</evidence>
<sequence>MMPRQIDPFEPHPRFENAAGARFWPDTLFVDLSAYPDEVQSFDYDEMRLLEEADLSIFVAAAARTHEQLHWLQLAGTSFGRFLAFNRVTTGDLADAILTTATPAELAALKDQRNRGVAPAQRDRQGQLRHAFGYSTTVQSLFDHWWATVALEHFLIDDGIPLLGPIDPRFMVGLGLRYVAAGEDLRSVFNAPDETFLKTTLALGPSDEFSSFPRQSRLTVRHIEEAAALVEQYLCHADFARQLPDERSVEFGARALAVTLERFMDKRHSLYTEALNFYVQHIPGDDVPHFFELFLLICDIALNPVIPSDGSPLDCTWDEFHPVGRFERLVSGLATFKPVCGGLENAPAMCWWLNERERLVTHVGLGDDPHSAAFYPTELPSLDPLHQPSDCLRQFLAMAGTNLSSLRRKFPAAIASPLHSLQDDMQAFVGLVDSLEGPGFDPPLNIKSFGDGERSLSISAKLYVETLFAVTARRAVHSWLVRSGDLNFSGLPTDRVGQLAQEAAAQRLRDLYGIVA</sequence>